<sequence>MEFQGFKITPIGEAKLSIDNGILRVSNISDSGLDGVLINTNGVKGYNIEYSEMSQMTEHNAILRSTSLMKNSFGEIITISDVCKRYDKNTNKILFGINASYLPEKFNILGNLDGKTIFDLEGSDLEGSDLEIIDTEDPQYVAIPWKLIWKLAKKAWGYFSAGYTLKDIYDSLRSKQTVTTSELVDNEGHLYGYDVNVTYDPIPFEIIVNQKPFTIEDLSVKYTLECPEYFKDKKAFRCSLIGEQITACNMPYFEITSINKL</sequence>
<comment type="caution">
    <text evidence="1">The sequence shown here is derived from an EMBL/GenBank/DDBJ whole genome shotgun (WGS) entry which is preliminary data.</text>
</comment>
<name>A0A644UEN2_9ZZZZ</name>
<accession>A0A644UEN2</accession>
<evidence type="ECO:0000313" key="1">
    <source>
        <dbReference type="EMBL" id="MPL77435.1"/>
    </source>
</evidence>
<dbReference type="EMBL" id="VSSQ01000107">
    <property type="protein sequence ID" value="MPL77435.1"/>
    <property type="molecule type" value="Genomic_DNA"/>
</dbReference>
<proteinExistence type="predicted"/>
<organism evidence="1">
    <name type="scientific">bioreactor metagenome</name>
    <dbReference type="NCBI Taxonomy" id="1076179"/>
    <lineage>
        <taxon>unclassified sequences</taxon>
        <taxon>metagenomes</taxon>
        <taxon>ecological metagenomes</taxon>
    </lineage>
</organism>
<reference evidence="1" key="1">
    <citation type="submission" date="2019-08" db="EMBL/GenBank/DDBJ databases">
        <authorList>
            <person name="Kucharzyk K."/>
            <person name="Murdoch R.W."/>
            <person name="Higgins S."/>
            <person name="Loffler F."/>
        </authorList>
    </citation>
    <scope>NUCLEOTIDE SEQUENCE</scope>
</reference>
<dbReference type="AlphaFoldDB" id="A0A644UEN2"/>
<gene>
    <name evidence="1" type="ORF">SDC9_23291</name>
</gene>
<protein>
    <submittedName>
        <fullName evidence="1">Uncharacterized protein</fullName>
    </submittedName>
</protein>